<evidence type="ECO:0000256" key="4">
    <source>
        <dbReference type="ARBA" id="ARBA00047761"/>
    </source>
</evidence>
<evidence type="ECO:0000256" key="2">
    <source>
        <dbReference type="ARBA" id="ARBA00022801"/>
    </source>
</evidence>
<dbReference type="EMBL" id="SPLM01000038">
    <property type="protein sequence ID" value="TMW65010.1"/>
    <property type="molecule type" value="Genomic_DNA"/>
</dbReference>
<evidence type="ECO:0000256" key="3">
    <source>
        <dbReference type="ARBA" id="ARBA00022912"/>
    </source>
</evidence>
<dbReference type="SUPFAM" id="SSF52799">
    <property type="entry name" value="(Phosphotyrosine protein) phosphatases II"/>
    <property type="match status" value="1"/>
</dbReference>
<comment type="similarity">
    <text evidence="1">Belongs to the protein-tyrosine phosphatase family. Non-receptor class dual specificity subfamily.</text>
</comment>
<evidence type="ECO:0000313" key="7">
    <source>
        <dbReference type="Proteomes" id="UP000794436"/>
    </source>
</evidence>
<evidence type="ECO:0000256" key="1">
    <source>
        <dbReference type="ARBA" id="ARBA00008601"/>
    </source>
</evidence>
<dbReference type="GO" id="GO:0004722">
    <property type="term" value="F:protein serine/threonine phosphatase activity"/>
    <property type="evidence" value="ECO:0007669"/>
    <property type="project" value="UniProtKB-EC"/>
</dbReference>
<dbReference type="Proteomes" id="UP000794436">
    <property type="component" value="Unassembled WGS sequence"/>
</dbReference>
<dbReference type="OrthoDB" id="9979246at2759"/>
<evidence type="ECO:0000256" key="5">
    <source>
        <dbReference type="ARBA" id="ARBA00048336"/>
    </source>
</evidence>
<dbReference type="Gene3D" id="3.90.190.10">
    <property type="entry name" value="Protein tyrosine phosphatase superfamily"/>
    <property type="match status" value="1"/>
</dbReference>
<keyword evidence="3" id="KW-0904">Protein phosphatase</keyword>
<name>A0A8K1FII1_PYTOL</name>
<dbReference type="AlphaFoldDB" id="A0A8K1FII1"/>
<dbReference type="GO" id="GO:0007165">
    <property type="term" value="P:signal transduction"/>
    <property type="evidence" value="ECO:0007669"/>
    <property type="project" value="TreeGrafter"/>
</dbReference>
<sequence length="326" mass="37823">MENLRFFISLWHLTALRAWDRRRKAVEEEDEATLTEFEMEFQNMHELLMNPHLRAIRVVDMARVSLARYVSSWPQASETSDLWWQERKQIAQAAQTNLLMVVPGVWIGSHVTVERYKHVAVEKGIKHIIQCTSTKPDADDDFKNGAQHARKDAFKATATRYPIIERCIKSNEHVSYSKITLLELGRMEFLVRRRDKTLVDRAEEFHAVVEFLSEVLMEIQSHQLRHLNKDAAFLSRLDGIMLHCDSGFSTSIAVCAALLMTRYYLPFDLAMRLINAARQFVSPTAYMEHCLRAYEAALRVRRHNQPVPLHQFDLGHHESNESGHVS</sequence>
<gene>
    <name evidence="6" type="ORF">Poli38472_009177</name>
</gene>
<dbReference type="GO" id="GO:0004725">
    <property type="term" value="F:protein tyrosine phosphatase activity"/>
    <property type="evidence" value="ECO:0007669"/>
    <property type="project" value="TreeGrafter"/>
</dbReference>
<protein>
    <recommendedName>
        <fullName evidence="8">Tyrosine specific protein phosphatases domain-containing protein</fullName>
    </recommendedName>
</protein>
<evidence type="ECO:0000313" key="6">
    <source>
        <dbReference type="EMBL" id="TMW65010.1"/>
    </source>
</evidence>
<dbReference type="PANTHER" id="PTHR45948">
    <property type="entry name" value="DUAL SPECIFICITY PROTEIN PHOSPHATASE DDB_G0269404-RELATED"/>
    <property type="match status" value="1"/>
</dbReference>
<dbReference type="GO" id="GO:0005829">
    <property type="term" value="C:cytosol"/>
    <property type="evidence" value="ECO:0007669"/>
    <property type="project" value="TreeGrafter"/>
</dbReference>
<keyword evidence="2" id="KW-0378">Hydrolase</keyword>
<dbReference type="InterPro" id="IPR029021">
    <property type="entry name" value="Prot-tyrosine_phosphatase-like"/>
</dbReference>
<reference evidence="6" key="1">
    <citation type="submission" date="2019-03" db="EMBL/GenBank/DDBJ databases">
        <title>Long read genome sequence of the mycoparasitic Pythium oligandrum ATCC 38472 isolated from sugarbeet rhizosphere.</title>
        <authorList>
            <person name="Gaulin E."/>
        </authorList>
    </citation>
    <scope>NUCLEOTIDE SEQUENCE</scope>
    <source>
        <strain evidence="6">ATCC 38472_TT</strain>
    </source>
</reference>
<dbReference type="PANTHER" id="PTHR45948:SF2">
    <property type="entry name" value="DUAL SPECIFICITY PROTEIN PHOSPHATASE"/>
    <property type="match status" value="1"/>
</dbReference>
<comment type="catalytic activity">
    <reaction evidence="4">
        <text>O-phospho-L-seryl-[protein] + H2O = L-seryl-[protein] + phosphate</text>
        <dbReference type="Rhea" id="RHEA:20629"/>
        <dbReference type="Rhea" id="RHEA-COMP:9863"/>
        <dbReference type="Rhea" id="RHEA-COMP:11604"/>
        <dbReference type="ChEBI" id="CHEBI:15377"/>
        <dbReference type="ChEBI" id="CHEBI:29999"/>
        <dbReference type="ChEBI" id="CHEBI:43474"/>
        <dbReference type="ChEBI" id="CHEBI:83421"/>
        <dbReference type="EC" id="3.1.3.16"/>
    </reaction>
</comment>
<accession>A0A8K1FII1</accession>
<organism evidence="6 7">
    <name type="scientific">Pythium oligandrum</name>
    <name type="common">Mycoparasitic fungus</name>
    <dbReference type="NCBI Taxonomy" id="41045"/>
    <lineage>
        <taxon>Eukaryota</taxon>
        <taxon>Sar</taxon>
        <taxon>Stramenopiles</taxon>
        <taxon>Oomycota</taxon>
        <taxon>Peronosporomycetes</taxon>
        <taxon>Pythiales</taxon>
        <taxon>Pythiaceae</taxon>
        <taxon>Pythium</taxon>
    </lineage>
</organism>
<evidence type="ECO:0008006" key="8">
    <source>
        <dbReference type="Google" id="ProtNLM"/>
    </source>
</evidence>
<comment type="catalytic activity">
    <reaction evidence="5">
        <text>O-phospho-L-threonyl-[protein] + H2O = L-threonyl-[protein] + phosphate</text>
        <dbReference type="Rhea" id="RHEA:47004"/>
        <dbReference type="Rhea" id="RHEA-COMP:11060"/>
        <dbReference type="Rhea" id="RHEA-COMP:11605"/>
        <dbReference type="ChEBI" id="CHEBI:15377"/>
        <dbReference type="ChEBI" id="CHEBI:30013"/>
        <dbReference type="ChEBI" id="CHEBI:43474"/>
        <dbReference type="ChEBI" id="CHEBI:61977"/>
        <dbReference type="EC" id="3.1.3.16"/>
    </reaction>
</comment>
<proteinExistence type="inferred from homology"/>
<comment type="caution">
    <text evidence="6">The sequence shown here is derived from an EMBL/GenBank/DDBJ whole genome shotgun (WGS) entry which is preliminary data.</text>
</comment>
<keyword evidence="7" id="KW-1185">Reference proteome</keyword>